<sequence>MLRSLVLSCGFAFVAASPAAAAPFGVDSVWEAPLASNAPLAPNSSALVGELRRQAAGPGGVWINTTQFSVPVYTVGLTQPNVRVELETYSPPLQADLERVPIPDHAAPSPDSDAHLVVYQPLTDTLWEFWRARRESDGWHAVWGGKMENVSRNPGYFDHPFGGSATSLALLGGLITIAEMRAGRIDHALALSIPQTKRADWVWPAQRTDGVADGAEAIPAGTRFRIDPALDLDTLNLTRPERILAQAMQDHGLIVRDQAGAVTIFGEDPAQYGHNPWPELLNDWPHFIMQKMPWSHMQAVVPDRSVFRQPLVPPVLPAVQTPPTADATAPAPVVPPTADATAPAPVVPPVAQPVPAPPAPAATPPATATTVTSPKAKAKAKAKANRAQAKAKRLCAKARGRRATITAKRRCRVASEEAVRARRHARFTASG</sequence>
<proteinExistence type="predicted"/>
<feature type="signal peptide" evidence="2">
    <location>
        <begin position="1"/>
        <end position="21"/>
    </location>
</feature>
<reference evidence="3" key="1">
    <citation type="submission" date="2022-10" db="EMBL/GenBank/DDBJ databases">
        <title>The WGS of Solirubrobacter sp. CPCC 204708.</title>
        <authorList>
            <person name="Jiang Z."/>
        </authorList>
    </citation>
    <scope>NUCLEOTIDE SEQUENCE</scope>
    <source>
        <strain evidence="3">CPCC 204708</strain>
    </source>
</reference>
<feature type="region of interest" description="Disordered" evidence="1">
    <location>
        <begin position="318"/>
        <end position="337"/>
    </location>
</feature>
<accession>A0ABT4RM58</accession>
<feature type="region of interest" description="Disordered" evidence="1">
    <location>
        <begin position="344"/>
        <end position="376"/>
    </location>
</feature>
<protein>
    <submittedName>
        <fullName evidence="3">Uncharacterized protein</fullName>
    </submittedName>
</protein>
<evidence type="ECO:0000256" key="2">
    <source>
        <dbReference type="SAM" id="SignalP"/>
    </source>
</evidence>
<dbReference type="Proteomes" id="UP001147700">
    <property type="component" value="Unassembled WGS sequence"/>
</dbReference>
<comment type="caution">
    <text evidence="3">The sequence shown here is derived from an EMBL/GenBank/DDBJ whole genome shotgun (WGS) entry which is preliminary data.</text>
</comment>
<feature type="compositionally biased region" description="Pro residues" evidence="1">
    <location>
        <begin position="345"/>
        <end position="363"/>
    </location>
</feature>
<keyword evidence="4" id="KW-1185">Reference proteome</keyword>
<gene>
    <name evidence="3" type="ORF">OJ962_19270</name>
</gene>
<evidence type="ECO:0000256" key="1">
    <source>
        <dbReference type="SAM" id="MobiDB-lite"/>
    </source>
</evidence>
<dbReference type="EMBL" id="JAPCID010000028">
    <property type="protein sequence ID" value="MDA0139650.1"/>
    <property type="molecule type" value="Genomic_DNA"/>
</dbReference>
<feature type="chain" id="PRO_5047019543" evidence="2">
    <location>
        <begin position="22"/>
        <end position="431"/>
    </location>
</feature>
<feature type="compositionally biased region" description="Low complexity" evidence="1">
    <location>
        <begin position="364"/>
        <end position="375"/>
    </location>
</feature>
<organism evidence="3 4">
    <name type="scientific">Solirubrobacter deserti</name>
    <dbReference type="NCBI Taxonomy" id="2282478"/>
    <lineage>
        <taxon>Bacteria</taxon>
        <taxon>Bacillati</taxon>
        <taxon>Actinomycetota</taxon>
        <taxon>Thermoleophilia</taxon>
        <taxon>Solirubrobacterales</taxon>
        <taxon>Solirubrobacteraceae</taxon>
        <taxon>Solirubrobacter</taxon>
    </lineage>
</organism>
<evidence type="ECO:0000313" key="3">
    <source>
        <dbReference type="EMBL" id="MDA0139650.1"/>
    </source>
</evidence>
<keyword evidence="2" id="KW-0732">Signal</keyword>
<evidence type="ECO:0000313" key="4">
    <source>
        <dbReference type="Proteomes" id="UP001147700"/>
    </source>
</evidence>
<dbReference type="RefSeq" id="WP_270006543.1">
    <property type="nucleotide sequence ID" value="NZ_JAPCID010000028.1"/>
</dbReference>
<name>A0ABT4RM58_9ACTN</name>